<feature type="region of interest" description="Disordered" evidence="1">
    <location>
        <begin position="60"/>
        <end position="89"/>
    </location>
</feature>
<dbReference type="Pfam" id="PF12937">
    <property type="entry name" value="F-box-like"/>
    <property type="match status" value="1"/>
</dbReference>
<sequence length="292" mass="33682">MLKSPRSLDVRRRRRSFSPPRPSSRCEQHRSNRRQPLLLFPAFWDAVISGFPGPFQQLARRHSRRRHMTMPTSSRRTKKRPSASSLPAEARDWATLPQDALLEVFHRVGAHDILWSAEFVCKPWRRVAVEEPTLWRRVDMTAAPMEHFDTAVRDIVDRSKGLLEAFSGPWDDISLLFIGARFTPLPYFDFDEAILMELVDGDIYRTPMMCQLQSIEVFNYVFSNEQLAAILDNCPLLVSLHITGHHVDGVMDEQLRAKCARVKNLNIPFKFDQSEGDSGQSDFSEDDEPFIL</sequence>
<dbReference type="SUPFAM" id="SSF81383">
    <property type="entry name" value="F-box domain"/>
    <property type="match status" value="1"/>
</dbReference>
<feature type="compositionally biased region" description="Basic and acidic residues" evidence="1">
    <location>
        <begin position="1"/>
        <end position="10"/>
    </location>
</feature>
<proteinExistence type="predicted"/>
<evidence type="ECO:0000256" key="1">
    <source>
        <dbReference type="SAM" id="MobiDB-lite"/>
    </source>
</evidence>
<dbReference type="InterPro" id="IPR032675">
    <property type="entry name" value="LRR_dom_sf"/>
</dbReference>
<dbReference type="Gene3D" id="3.80.10.10">
    <property type="entry name" value="Ribonuclease Inhibitor"/>
    <property type="match status" value="1"/>
</dbReference>
<organism evidence="3 4">
    <name type="scientific">Eleusine coracana subsp. coracana</name>
    <dbReference type="NCBI Taxonomy" id="191504"/>
    <lineage>
        <taxon>Eukaryota</taxon>
        <taxon>Viridiplantae</taxon>
        <taxon>Streptophyta</taxon>
        <taxon>Embryophyta</taxon>
        <taxon>Tracheophyta</taxon>
        <taxon>Spermatophyta</taxon>
        <taxon>Magnoliopsida</taxon>
        <taxon>Liliopsida</taxon>
        <taxon>Poales</taxon>
        <taxon>Poaceae</taxon>
        <taxon>PACMAD clade</taxon>
        <taxon>Chloridoideae</taxon>
        <taxon>Cynodonteae</taxon>
        <taxon>Eleusininae</taxon>
        <taxon>Eleusine</taxon>
    </lineage>
</organism>
<protein>
    <recommendedName>
        <fullName evidence="2">F-box domain-containing protein</fullName>
    </recommendedName>
</protein>
<dbReference type="AlphaFoldDB" id="A0AAV5FY75"/>
<evidence type="ECO:0000313" key="3">
    <source>
        <dbReference type="EMBL" id="GJN39445.1"/>
    </source>
</evidence>
<gene>
    <name evidence="3" type="primary">gb28566</name>
    <name evidence="3" type="ORF">PR202_gb28566</name>
</gene>
<accession>A0AAV5FY75</accession>
<dbReference type="PANTHER" id="PTHR38926">
    <property type="entry name" value="F-BOX DOMAIN CONTAINING PROTEIN, EXPRESSED"/>
    <property type="match status" value="1"/>
</dbReference>
<dbReference type="Proteomes" id="UP001054889">
    <property type="component" value="Unassembled WGS sequence"/>
</dbReference>
<dbReference type="EMBL" id="BQKI01000098">
    <property type="protein sequence ID" value="GJN39445.1"/>
    <property type="molecule type" value="Genomic_DNA"/>
</dbReference>
<feature type="region of interest" description="Disordered" evidence="1">
    <location>
        <begin position="273"/>
        <end position="292"/>
    </location>
</feature>
<dbReference type="FunFam" id="1.20.1280.50:FF:000037">
    <property type="entry name" value="F-box protein SKIP19"/>
    <property type="match status" value="1"/>
</dbReference>
<feature type="region of interest" description="Disordered" evidence="1">
    <location>
        <begin position="1"/>
        <end position="31"/>
    </location>
</feature>
<comment type="caution">
    <text evidence="3">The sequence shown here is derived from an EMBL/GenBank/DDBJ whole genome shotgun (WGS) entry which is preliminary data.</text>
</comment>
<dbReference type="PROSITE" id="PS50181">
    <property type="entry name" value="FBOX"/>
    <property type="match status" value="1"/>
</dbReference>
<keyword evidence="4" id="KW-1185">Reference proteome</keyword>
<reference evidence="3" key="1">
    <citation type="journal article" date="2018" name="DNA Res.">
        <title>Multiple hybrid de novo genome assembly of finger millet, an orphan allotetraploid crop.</title>
        <authorList>
            <person name="Hatakeyama M."/>
            <person name="Aluri S."/>
            <person name="Balachadran M.T."/>
            <person name="Sivarajan S.R."/>
            <person name="Patrignani A."/>
            <person name="Gruter S."/>
            <person name="Poveda L."/>
            <person name="Shimizu-Inatsugi R."/>
            <person name="Baeten J."/>
            <person name="Francoijs K.J."/>
            <person name="Nataraja K.N."/>
            <person name="Reddy Y.A.N."/>
            <person name="Phadnis S."/>
            <person name="Ravikumar R.L."/>
            <person name="Schlapbach R."/>
            <person name="Sreeman S.M."/>
            <person name="Shimizu K.K."/>
        </authorList>
    </citation>
    <scope>NUCLEOTIDE SEQUENCE</scope>
</reference>
<evidence type="ECO:0000259" key="2">
    <source>
        <dbReference type="PROSITE" id="PS50181"/>
    </source>
</evidence>
<dbReference type="PANTHER" id="PTHR38926:SF2">
    <property type="entry name" value="F-BOX_LRR-REPEAT PROTEIN 21-RELATED"/>
    <property type="match status" value="1"/>
</dbReference>
<feature type="compositionally biased region" description="Acidic residues" evidence="1">
    <location>
        <begin position="283"/>
        <end position="292"/>
    </location>
</feature>
<dbReference type="InterPro" id="IPR001810">
    <property type="entry name" value="F-box_dom"/>
</dbReference>
<dbReference type="InterPro" id="IPR036047">
    <property type="entry name" value="F-box-like_dom_sf"/>
</dbReference>
<evidence type="ECO:0000313" key="4">
    <source>
        <dbReference type="Proteomes" id="UP001054889"/>
    </source>
</evidence>
<name>A0AAV5FY75_ELECO</name>
<feature type="domain" description="F-box" evidence="2">
    <location>
        <begin position="90"/>
        <end position="138"/>
    </location>
</feature>
<reference evidence="3" key="2">
    <citation type="submission" date="2021-12" db="EMBL/GenBank/DDBJ databases">
        <title>Resequencing data analysis of finger millet.</title>
        <authorList>
            <person name="Hatakeyama M."/>
            <person name="Aluri S."/>
            <person name="Balachadran M.T."/>
            <person name="Sivarajan S.R."/>
            <person name="Poveda L."/>
            <person name="Shimizu-Inatsugi R."/>
            <person name="Schlapbach R."/>
            <person name="Sreeman S.M."/>
            <person name="Shimizu K.K."/>
        </authorList>
    </citation>
    <scope>NUCLEOTIDE SEQUENCE</scope>
</reference>